<evidence type="ECO:0000256" key="3">
    <source>
        <dbReference type="SAM" id="SignalP"/>
    </source>
</evidence>
<organism evidence="4 5">
    <name type="scientific">Paramormyrops kingsleyae</name>
    <dbReference type="NCBI Taxonomy" id="1676925"/>
    <lineage>
        <taxon>Eukaryota</taxon>
        <taxon>Metazoa</taxon>
        <taxon>Chordata</taxon>
        <taxon>Craniata</taxon>
        <taxon>Vertebrata</taxon>
        <taxon>Euteleostomi</taxon>
        <taxon>Actinopterygii</taxon>
        <taxon>Neopterygii</taxon>
        <taxon>Teleostei</taxon>
        <taxon>Osteoglossocephala</taxon>
        <taxon>Osteoglossomorpha</taxon>
        <taxon>Osteoglossiformes</taxon>
        <taxon>Mormyridae</taxon>
        <taxon>Paramormyrops</taxon>
    </lineage>
</organism>
<keyword evidence="3" id="KW-0732">Signal</keyword>
<feature type="chain" id="PRO_5017431797" evidence="3">
    <location>
        <begin position="25"/>
        <end position="298"/>
    </location>
</feature>
<reference evidence="4" key="2">
    <citation type="submission" date="2025-09" db="UniProtKB">
        <authorList>
            <consortium name="Ensembl"/>
        </authorList>
    </citation>
    <scope>IDENTIFICATION</scope>
</reference>
<feature type="compositionally biased region" description="Polar residues" evidence="1">
    <location>
        <begin position="287"/>
        <end position="298"/>
    </location>
</feature>
<accession>A0A3B3RJL0</accession>
<reference evidence="4" key="1">
    <citation type="submission" date="2025-08" db="UniProtKB">
        <authorList>
            <consortium name="Ensembl"/>
        </authorList>
    </citation>
    <scope>IDENTIFICATION</scope>
</reference>
<feature type="region of interest" description="Disordered" evidence="1">
    <location>
        <begin position="275"/>
        <end position="298"/>
    </location>
</feature>
<evidence type="ECO:0000313" key="5">
    <source>
        <dbReference type="Proteomes" id="UP000261540"/>
    </source>
</evidence>
<sequence length="298" mass="33703">MKMTLAQRFCRILFLASFVLTVLSEPLPTTGSSDEISTANGTDVVSTISAPNITVFSTTVLPNHTQNDSTTDIFSPNLTQDNLGFSKSTTLSQITNGIIVNENLIFSYVKHFELHSMYEKCYIKIIVIFIGNIHVLIFVLHYIKTEPPGGMTYSEQNMTILFSVVTGLAFLVMFTYAIYRCKRKTQYSHRPLYNSEETETGNLSYFVPFLYPQLFVFTVDRFVAADDTLVISGGLYDGPRIYNPTMTTLHDEEFNADHPFPSQPTQFRLEFMNEDEENKSPDHGTCSFETFQPVGNDS</sequence>
<feature type="transmembrane region" description="Helical" evidence="2">
    <location>
        <begin position="158"/>
        <end position="179"/>
    </location>
</feature>
<keyword evidence="2" id="KW-0812">Transmembrane</keyword>
<dbReference type="Proteomes" id="UP000261540">
    <property type="component" value="Unplaced"/>
</dbReference>
<keyword evidence="2" id="KW-0472">Membrane</keyword>
<keyword evidence="5" id="KW-1185">Reference proteome</keyword>
<evidence type="ECO:0000256" key="2">
    <source>
        <dbReference type="SAM" id="Phobius"/>
    </source>
</evidence>
<proteinExistence type="predicted"/>
<dbReference type="GeneTree" id="ENSGT00970000193609"/>
<feature type="signal peptide" evidence="3">
    <location>
        <begin position="1"/>
        <end position="24"/>
    </location>
</feature>
<name>A0A3B3RJL0_9TELE</name>
<feature type="transmembrane region" description="Helical" evidence="2">
    <location>
        <begin position="121"/>
        <end position="143"/>
    </location>
</feature>
<evidence type="ECO:0000256" key="1">
    <source>
        <dbReference type="SAM" id="MobiDB-lite"/>
    </source>
</evidence>
<evidence type="ECO:0000313" key="4">
    <source>
        <dbReference type="Ensembl" id="ENSPKIP00000018629.1"/>
    </source>
</evidence>
<dbReference type="Ensembl" id="ENSPKIT00000035459.1">
    <property type="protein sequence ID" value="ENSPKIP00000018629.1"/>
    <property type="gene ID" value="ENSPKIG00000004123.1"/>
</dbReference>
<protein>
    <submittedName>
        <fullName evidence="4">Si:ch211-105j21.9</fullName>
    </submittedName>
</protein>
<dbReference type="AlphaFoldDB" id="A0A3B3RJL0"/>
<keyword evidence="2" id="KW-1133">Transmembrane helix</keyword>